<dbReference type="Proteomes" id="UP000034350">
    <property type="component" value="Unassembled WGS sequence"/>
</dbReference>
<proteinExistence type="predicted"/>
<evidence type="ECO:0000313" key="1">
    <source>
        <dbReference type="EMBL" id="KKO74821.1"/>
    </source>
</evidence>
<dbReference type="VEuPathDB" id="MicrosporidiaDB:AAJ76_430003137"/>
<keyword evidence="2" id="KW-1185">Reference proteome</keyword>
<organism evidence="1 2">
    <name type="scientific">Vairimorpha ceranae</name>
    <dbReference type="NCBI Taxonomy" id="40302"/>
    <lineage>
        <taxon>Eukaryota</taxon>
        <taxon>Fungi</taxon>
        <taxon>Fungi incertae sedis</taxon>
        <taxon>Microsporidia</taxon>
        <taxon>Nosematidae</taxon>
        <taxon>Vairimorpha</taxon>
    </lineage>
</organism>
<dbReference type="AlphaFoldDB" id="A0A0F9WB84"/>
<dbReference type="RefSeq" id="XP_024330563.1">
    <property type="nucleotide sequence ID" value="XM_024475637.1"/>
</dbReference>
<gene>
    <name evidence="1" type="ORF">AAJ76_430003137</name>
</gene>
<evidence type="ECO:0000313" key="2">
    <source>
        <dbReference type="Proteomes" id="UP000034350"/>
    </source>
</evidence>
<name>A0A0F9WB84_9MICR</name>
<protein>
    <submittedName>
        <fullName evidence="1">Uncharacterized protein</fullName>
    </submittedName>
</protein>
<reference evidence="1 2" key="1">
    <citation type="journal article" date="2015" name="Environ. Microbiol.">
        <title>Genome analyses suggest the presence of polyploidy and recent human-driven expansions in eight global populations of the honeybee pathogen Nosema ceranae.</title>
        <authorList>
            <person name="Pelin A."/>
            <person name="Selman M."/>
            <person name="Aris-Brosou S."/>
            <person name="Farinelli L."/>
            <person name="Corradi N."/>
        </authorList>
    </citation>
    <scope>NUCLEOTIDE SEQUENCE [LARGE SCALE GENOMIC DNA]</scope>
    <source>
        <strain evidence="1 2">PA08 1199</strain>
    </source>
</reference>
<sequence>MFLDVGQICGEVAPTGATPSFLSPHYCRKLKYLFKRILVKKISFVNILPIYKRPSLASCYRYFEYFFPLFPFIKKKIHSPFINTATFSISMLKMGPQAFNLVRMCSLSINKPNRVVYHFMARSKFSNGFGVRWITIVNNDRSGHNMFFEHI</sequence>
<dbReference type="EMBL" id="JPQZ01000043">
    <property type="protein sequence ID" value="KKO74821.1"/>
    <property type="molecule type" value="Genomic_DNA"/>
</dbReference>
<dbReference type="GeneID" id="36320584"/>
<comment type="caution">
    <text evidence="1">The sequence shown here is derived from an EMBL/GenBank/DDBJ whole genome shotgun (WGS) entry which is preliminary data.</text>
</comment>
<accession>A0A0F9WB84</accession>